<dbReference type="InterPro" id="IPR050109">
    <property type="entry name" value="HTH-type_TetR-like_transc_reg"/>
</dbReference>
<dbReference type="GO" id="GO:0003700">
    <property type="term" value="F:DNA-binding transcription factor activity"/>
    <property type="evidence" value="ECO:0007669"/>
    <property type="project" value="TreeGrafter"/>
</dbReference>
<dbReference type="EMBL" id="SFCC01000004">
    <property type="protein sequence ID" value="RZQ64359.1"/>
    <property type="molecule type" value="Genomic_DNA"/>
</dbReference>
<evidence type="ECO:0000256" key="1">
    <source>
        <dbReference type="ARBA" id="ARBA00023015"/>
    </source>
</evidence>
<dbReference type="AlphaFoldDB" id="A0A4Q7JAQ7"/>
<dbReference type="Gene3D" id="1.10.357.10">
    <property type="entry name" value="Tetracycline Repressor, domain 2"/>
    <property type="match status" value="1"/>
</dbReference>
<protein>
    <submittedName>
        <fullName evidence="6">TetR/AcrR family transcriptional regulator</fullName>
    </submittedName>
</protein>
<keyword evidence="7" id="KW-1185">Reference proteome</keyword>
<dbReference type="PROSITE" id="PS50977">
    <property type="entry name" value="HTH_TETR_2"/>
    <property type="match status" value="1"/>
</dbReference>
<dbReference type="Pfam" id="PF00440">
    <property type="entry name" value="TetR_N"/>
    <property type="match status" value="1"/>
</dbReference>
<sequence length="212" mass="23113">MLEVSKENGPTGKRAERSRQAIVTAAGEVFVREGFEASMDQVAAAAGVSKVTVYNHFRTKEDLFTEVVGQAMGEAHTTMAEVRAHLAGTADVRDALLHTARVLLAAATDPSRLALRNLVTGELRRFPELGRAYQERGPARSASALGELFGDLCGRGLLEIADVEVAVIQFFSLTIYPHLIAGSIGGEFPRDLTERLVTEGVDLFLSRYRRKR</sequence>
<keyword evidence="3" id="KW-0804">Transcription</keyword>
<dbReference type="GO" id="GO:0000976">
    <property type="term" value="F:transcription cis-regulatory region binding"/>
    <property type="evidence" value="ECO:0007669"/>
    <property type="project" value="TreeGrafter"/>
</dbReference>
<dbReference type="InterPro" id="IPR001647">
    <property type="entry name" value="HTH_TetR"/>
</dbReference>
<evidence type="ECO:0000313" key="7">
    <source>
        <dbReference type="Proteomes" id="UP000292003"/>
    </source>
</evidence>
<organism evidence="6 7">
    <name type="scientific">Amycolatopsis suaedae</name>
    <dbReference type="NCBI Taxonomy" id="2510978"/>
    <lineage>
        <taxon>Bacteria</taxon>
        <taxon>Bacillati</taxon>
        <taxon>Actinomycetota</taxon>
        <taxon>Actinomycetes</taxon>
        <taxon>Pseudonocardiales</taxon>
        <taxon>Pseudonocardiaceae</taxon>
        <taxon>Amycolatopsis</taxon>
    </lineage>
</organism>
<gene>
    <name evidence="6" type="ORF">EWH70_10340</name>
</gene>
<comment type="caution">
    <text evidence="6">The sequence shown here is derived from an EMBL/GenBank/DDBJ whole genome shotgun (WGS) entry which is preliminary data.</text>
</comment>
<dbReference type="PANTHER" id="PTHR30055">
    <property type="entry name" value="HTH-TYPE TRANSCRIPTIONAL REGULATOR RUTR"/>
    <property type="match status" value="1"/>
</dbReference>
<dbReference type="Pfam" id="PF14246">
    <property type="entry name" value="TetR_C_7"/>
    <property type="match status" value="1"/>
</dbReference>
<dbReference type="Proteomes" id="UP000292003">
    <property type="component" value="Unassembled WGS sequence"/>
</dbReference>
<feature type="domain" description="HTH tetR-type" evidence="5">
    <location>
        <begin position="16"/>
        <end position="75"/>
    </location>
</feature>
<dbReference type="SUPFAM" id="SSF46689">
    <property type="entry name" value="Homeodomain-like"/>
    <property type="match status" value="1"/>
</dbReference>
<evidence type="ECO:0000256" key="3">
    <source>
        <dbReference type="ARBA" id="ARBA00023163"/>
    </source>
</evidence>
<keyword evidence="1" id="KW-0805">Transcription regulation</keyword>
<keyword evidence="2 4" id="KW-0238">DNA-binding</keyword>
<dbReference type="OrthoDB" id="7186128at2"/>
<dbReference type="PRINTS" id="PR00455">
    <property type="entry name" value="HTHTETR"/>
</dbReference>
<dbReference type="InterPro" id="IPR009057">
    <property type="entry name" value="Homeodomain-like_sf"/>
</dbReference>
<dbReference type="InterPro" id="IPR039536">
    <property type="entry name" value="TetR_C_Proteobacteria"/>
</dbReference>
<dbReference type="PANTHER" id="PTHR30055:SF146">
    <property type="entry name" value="HTH-TYPE TRANSCRIPTIONAL DUAL REGULATOR CECR"/>
    <property type="match status" value="1"/>
</dbReference>
<reference evidence="6 7" key="1">
    <citation type="submission" date="2019-02" db="EMBL/GenBank/DDBJ databases">
        <title>Draft genome sequence of Amycolatopsis sp. 8-3EHSu isolated from roots of Suaeda maritima.</title>
        <authorList>
            <person name="Duangmal K."/>
            <person name="Chantavorakit T."/>
        </authorList>
    </citation>
    <scope>NUCLEOTIDE SEQUENCE [LARGE SCALE GENOMIC DNA]</scope>
    <source>
        <strain evidence="6 7">8-3EHSu</strain>
    </source>
</reference>
<evidence type="ECO:0000313" key="6">
    <source>
        <dbReference type="EMBL" id="RZQ64359.1"/>
    </source>
</evidence>
<accession>A0A4Q7JAQ7</accession>
<feature type="DNA-binding region" description="H-T-H motif" evidence="4">
    <location>
        <begin position="38"/>
        <end position="57"/>
    </location>
</feature>
<name>A0A4Q7JAQ7_9PSEU</name>
<evidence type="ECO:0000256" key="4">
    <source>
        <dbReference type="PROSITE-ProRule" id="PRU00335"/>
    </source>
</evidence>
<dbReference type="InterPro" id="IPR036271">
    <property type="entry name" value="Tet_transcr_reg_TetR-rel_C_sf"/>
</dbReference>
<dbReference type="GO" id="GO:0045892">
    <property type="term" value="P:negative regulation of DNA-templated transcription"/>
    <property type="evidence" value="ECO:0007669"/>
    <property type="project" value="UniProtKB-ARBA"/>
</dbReference>
<proteinExistence type="predicted"/>
<dbReference type="FunFam" id="1.10.10.60:FF:000141">
    <property type="entry name" value="TetR family transcriptional regulator"/>
    <property type="match status" value="1"/>
</dbReference>
<evidence type="ECO:0000259" key="5">
    <source>
        <dbReference type="PROSITE" id="PS50977"/>
    </source>
</evidence>
<dbReference type="SUPFAM" id="SSF48498">
    <property type="entry name" value="Tetracyclin repressor-like, C-terminal domain"/>
    <property type="match status" value="1"/>
</dbReference>
<evidence type="ECO:0000256" key="2">
    <source>
        <dbReference type="ARBA" id="ARBA00023125"/>
    </source>
</evidence>